<dbReference type="PANTHER" id="PTHR24095">
    <property type="entry name" value="ACETYL-COENZYME A SYNTHETASE"/>
    <property type="match status" value="1"/>
</dbReference>
<dbReference type="PANTHER" id="PTHR24095:SF244">
    <property type="entry name" value="ACETYL-COENZYME A SYNTHETASE"/>
    <property type="match status" value="1"/>
</dbReference>
<proteinExistence type="predicted"/>
<keyword evidence="4" id="KW-1185">Reference proteome</keyword>
<dbReference type="EC" id="6.2.1.1" evidence="1"/>
<evidence type="ECO:0000313" key="5">
    <source>
        <dbReference type="WBParaSite" id="GPUH_0000222401-mRNA-1"/>
    </source>
</evidence>
<protein>
    <recommendedName>
        <fullName evidence="1">acetate--CoA ligase</fullName>
        <ecNumber evidence="1">6.2.1.1</ecNumber>
    </recommendedName>
</protein>
<dbReference type="OrthoDB" id="5830402at2759"/>
<sequence>MLFRIGNYYDMDVYDDTELSAETVDILVSKCANVLRILQPSDSQKPIVLFLPNVMQLPIAVLAALRIGRIFLLINASITREELCDILKSANAETIITVDGFWMGTNLIRTKEYLDEAMRIAALTEVIRNVLVIRHVTPNEGVPPPRVHLVARRPYYLYKVSRPFSAHIIASIRREIFFLILTRMTSECSTSKRQIQLHF</sequence>
<dbReference type="EMBL" id="UYRT01003184">
    <property type="protein sequence ID" value="VDK32829.1"/>
    <property type="molecule type" value="Genomic_DNA"/>
</dbReference>
<reference evidence="5" key="1">
    <citation type="submission" date="2016-06" db="UniProtKB">
        <authorList>
            <consortium name="WormBaseParasite"/>
        </authorList>
    </citation>
    <scope>IDENTIFICATION</scope>
</reference>
<dbReference type="Pfam" id="PF00501">
    <property type="entry name" value="AMP-binding"/>
    <property type="match status" value="1"/>
</dbReference>
<feature type="domain" description="AMP-dependent synthetase/ligase" evidence="2">
    <location>
        <begin position="14"/>
        <end position="134"/>
    </location>
</feature>
<accession>A0A183D0H8</accession>
<evidence type="ECO:0000259" key="2">
    <source>
        <dbReference type="Pfam" id="PF00501"/>
    </source>
</evidence>
<organism evidence="5">
    <name type="scientific">Gongylonema pulchrum</name>
    <dbReference type="NCBI Taxonomy" id="637853"/>
    <lineage>
        <taxon>Eukaryota</taxon>
        <taxon>Metazoa</taxon>
        <taxon>Ecdysozoa</taxon>
        <taxon>Nematoda</taxon>
        <taxon>Chromadorea</taxon>
        <taxon>Rhabditida</taxon>
        <taxon>Spirurina</taxon>
        <taxon>Spiruromorpha</taxon>
        <taxon>Spiruroidea</taxon>
        <taxon>Gongylonematidae</taxon>
        <taxon>Gongylonema</taxon>
    </lineage>
</organism>
<dbReference type="InterPro" id="IPR000873">
    <property type="entry name" value="AMP-dep_synth/lig_dom"/>
</dbReference>
<dbReference type="GO" id="GO:0006085">
    <property type="term" value="P:acetyl-CoA biosynthetic process"/>
    <property type="evidence" value="ECO:0007669"/>
    <property type="project" value="TreeGrafter"/>
</dbReference>
<gene>
    <name evidence="3" type="ORF">GPUH_LOCUS2216</name>
</gene>
<dbReference type="WBParaSite" id="GPUH_0000222401-mRNA-1">
    <property type="protein sequence ID" value="GPUH_0000222401-mRNA-1"/>
    <property type="gene ID" value="GPUH_0000222401"/>
</dbReference>
<evidence type="ECO:0000313" key="3">
    <source>
        <dbReference type="EMBL" id="VDK32829.1"/>
    </source>
</evidence>
<dbReference type="SUPFAM" id="SSF56801">
    <property type="entry name" value="Acetyl-CoA synthetase-like"/>
    <property type="match status" value="1"/>
</dbReference>
<evidence type="ECO:0000256" key="1">
    <source>
        <dbReference type="ARBA" id="ARBA00013275"/>
    </source>
</evidence>
<dbReference type="AlphaFoldDB" id="A0A183D0H8"/>
<dbReference type="InterPro" id="IPR042099">
    <property type="entry name" value="ANL_N_sf"/>
</dbReference>
<dbReference type="GO" id="GO:0003987">
    <property type="term" value="F:acetate-CoA ligase activity"/>
    <property type="evidence" value="ECO:0007669"/>
    <property type="project" value="UniProtKB-EC"/>
</dbReference>
<reference evidence="3 4" key="2">
    <citation type="submission" date="2018-11" db="EMBL/GenBank/DDBJ databases">
        <authorList>
            <consortium name="Pathogen Informatics"/>
        </authorList>
    </citation>
    <scope>NUCLEOTIDE SEQUENCE [LARGE SCALE GENOMIC DNA]</scope>
</reference>
<dbReference type="Proteomes" id="UP000271098">
    <property type="component" value="Unassembled WGS sequence"/>
</dbReference>
<evidence type="ECO:0000313" key="4">
    <source>
        <dbReference type="Proteomes" id="UP000271098"/>
    </source>
</evidence>
<dbReference type="Gene3D" id="3.40.50.12780">
    <property type="entry name" value="N-terminal domain of ligase-like"/>
    <property type="match status" value="1"/>
</dbReference>
<name>A0A183D0H8_9BILA</name>